<evidence type="ECO:0000313" key="3">
    <source>
        <dbReference type="Proteomes" id="UP000034022"/>
    </source>
</evidence>
<accession>A0A0G0JPP0</accession>
<reference evidence="2" key="1">
    <citation type="journal article" date="2015" name="Nature">
        <title>rRNA introns, odd ribosomes, and small enigmatic genomes across a large radiation of phyla.</title>
        <authorList>
            <person name="Brown C.T."/>
            <person name="Hug L.A."/>
            <person name="Thomas B.C."/>
            <person name="Sharon I."/>
            <person name="Castelle C.J."/>
            <person name="Singh A."/>
            <person name="Wilkins M.J."/>
            <person name="Williams K.H."/>
            <person name="Banfield J.F."/>
        </authorList>
    </citation>
    <scope>NUCLEOTIDE SEQUENCE [LARGE SCALE GENOMIC DNA]</scope>
</reference>
<dbReference type="Gene3D" id="6.10.250.2410">
    <property type="match status" value="1"/>
</dbReference>
<organism evidence="2 3">
    <name type="scientific">Candidatus Falkowbacteria bacterium GW2011_GWE1_38_31</name>
    <dbReference type="NCBI Taxonomy" id="1618638"/>
    <lineage>
        <taxon>Bacteria</taxon>
        <taxon>Candidatus Falkowiibacteriota</taxon>
    </lineage>
</organism>
<dbReference type="InterPro" id="IPR003768">
    <property type="entry name" value="ScpA"/>
</dbReference>
<dbReference type="PANTHER" id="PTHR33969:SF2">
    <property type="entry name" value="SEGREGATION AND CONDENSATION PROTEIN A"/>
    <property type="match status" value="1"/>
</dbReference>
<evidence type="ECO:0000313" key="2">
    <source>
        <dbReference type="EMBL" id="KKQ69543.1"/>
    </source>
</evidence>
<dbReference type="Proteomes" id="UP000034022">
    <property type="component" value="Unassembled WGS sequence"/>
</dbReference>
<dbReference type="Pfam" id="PF02616">
    <property type="entry name" value="SMC_ScpA"/>
    <property type="match status" value="1"/>
</dbReference>
<dbReference type="PANTHER" id="PTHR33969">
    <property type="entry name" value="SEGREGATION AND CONDENSATION PROTEIN A"/>
    <property type="match status" value="1"/>
</dbReference>
<gene>
    <name evidence="2" type="ORF">US91_C0013G0011</name>
</gene>
<sequence length="235" mass="27533">MINFVLDKFEGPLALLLQLIEKEEMDITQVSLAKVADQYVTYIRQAQNIRPDEMADFLVVAARLLLIKSKALLPYLYPEEEEEISELEDQLRMYREFLEATKKIEKMLDKKTFMFPREFNRKAIMSQANSFSPPKNLQAEEMRSVFAEILMRLKPAEKLEEKTLEHLVNIEDKILSIQNMLLNRIKVSFNKVMADAKNKTEIVVSFLAILEMMRQREVTLVQDELFAEILIERIA</sequence>
<name>A0A0G0JPP0_9BACT</name>
<dbReference type="AlphaFoldDB" id="A0A0G0JPP0"/>
<protein>
    <recommendedName>
        <fullName evidence="1">Segregation and condensation protein A</fullName>
    </recommendedName>
</protein>
<dbReference type="InterPro" id="IPR023093">
    <property type="entry name" value="ScpA-like_C"/>
</dbReference>
<comment type="caution">
    <text evidence="2">The sequence shown here is derived from an EMBL/GenBank/DDBJ whole genome shotgun (WGS) entry which is preliminary data.</text>
</comment>
<evidence type="ECO:0000256" key="1">
    <source>
        <dbReference type="ARBA" id="ARBA00044777"/>
    </source>
</evidence>
<proteinExistence type="predicted"/>
<dbReference type="Gene3D" id="1.10.10.580">
    <property type="entry name" value="Structural maintenance of chromosome 1. Chain E"/>
    <property type="match status" value="1"/>
</dbReference>
<dbReference type="EMBL" id="LBUU01000013">
    <property type="protein sequence ID" value="KKQ69543.1"/>
    <property type="molecule type" value="Genomic_DNA"/>
</dbReference>